<dbReference type="PANTHER" id="PTHR30572">
    <property type="entry name" value="MEMBRANE COMPONENT OF TRANSPORTER-RELATED"/>
    <property type="match status" value="1"/>
</dbReference>
<dbReference type="Proteomes" id="UP001500552">
    <property type="component" value="Unassembled WGS sequence"/>
</dbReference>
<gene>
    <name evidence="9" type="ORF">GCM10023188_16530</name>
</gene>
<dbReference type="PROSITE" id="PS51257">
    <property type="entry name" value="PROKAR_LIPOPROTEIN"/>
    <property type="match status" value="1"/>
</dbReference>
<comment type="subcellular location">
    <subcellularLocation>
        <location evidence="1">Cell membrane</location>
        <topology evidence="1">Multi-pass membrane protein</topology>
    </subcellularLocation>
</comment>
<feature type="transmembrane region" description="Helical" evidence="6">
    <location>
        <begin position="720"/>
        <end position="740"/>
    </location>
</feature>
<organism evidence="9 10">
    <name type="scientific">Pontibacter saemangeumensis</name>
    <dbReference type="NCBI Taxonomy" id="1084525"/>
    <lineage>
        <taxon>Bacteria</taxon>
        <taxon>Pseudomonadati</taxon>
        <taxon>Bacteroidota</taxon>
        <taxon>Cytophagia</taxon>
        <taxon>Cytophagales</taxon>
        <taxon>Hymenobacteraceae</taxon>
        <taxon>Pontibacter</taxon>
    </lineage>
</organism>
<feature type="transmembrane region" description="Helical" evidence="6">
    <location>
        <begin position="760"/>
        <end position="780"/>
    </location>
</feature>
<evidence type="ECO:0000313" key="9">
    <source>
        <dbReference type="EMBL" id="GAA4430174.1"/>
    </source>
</evidence>
<evidence type="ECO:0000256" key="6">
    <source>
        <dbReference type="SAM" id="Phobius"/>
    </source>
</evidence>
<evidence type="ECO:0000256" key="1">
    <source>
        <dbReference type="ARBA" id="ARBA00004651"/>
    </source>
</evidence>
<feature type="domain" description="MacB-like periplasmic core" evidence="8">
    <location>
        <begin position="20"/>
        <end position="241"/>
    </location>
</feature>
<keyword evidence="10" id="KW-1185">Reference proteome</keyword>
<evidence type="ECO:0000256" key="2">
    <source>
        <dbReference type="ARBA" id="ARBA00022475"/>
    </source>
</evidence>
<feature type="domain" description="ABC3 transporter permease C-terminal" evidence="7">
    <location>
        <begin position="680"/>
        <end position="791"/>
    </location>
</feature>
<dbReference type="InterPro" id="IPR025857">
    <property type="entry name" value="MacB_PCD"/>
</dbReference>
<evidence type="ECO:0000256" key="5">
    <source>
        <dbReference type="ARBA" id="ARBA00023136"/>
    </source>
</evidence>
<evidence type="ECO:0000256" key="4">
    <source>
        <dbReference type="ARBA" id="ARBA00022989"/>
    </source>
</evidence>
<proteinExistence type="predicted"/>
<evidence type="ECO:0000259" key="7">
    <source>
        <dbReference type="Pfam" id="PF02687"/>
    </source>
</evidence>
<evidence type="ECO:0000313" key="10">
    <source>
        <dbReference type="Proteomes" id="UP001500552"/>
    </source>
</evidence>
<feature type="transmembrane region" description="Helical" evidence="6">
    <location>
        <begin position="676"/>
        <end position="699"/>
    </location>
</feature>
<reference evidence="10" key="1">
    <citation type="journal article" date="2019" name="Int. J. Syst. Evol. Microbiol.">
        <title>The Global Catalogue of Microorganisms (GCM) 10K type strain sequencing project: providing services to taxonomists for standard genome sequencing and annotation.</title>
        <authorList>
            <consortium name="The Broad Institute Genomics Platform"/>
            <consortium name="The Broad Institute Genome Sequencing Center for Infectious Disease"/>
            <person name="Wu L."/>
            <person name="Ma J."/>
        </authorList>
    </citation>
    <scope>NUCLEOTIDE SEQUENCE [LARGE SCALE GENOMIC DNA]</scope>
    <source>
        <strain evidence="10">JCM 17926</strain>
    </source>
</reference>
<evidence type="ECO:0000256" key="3">
    <source>
        <dbReference type="ARBA" id="ARBA00022692"/>
    </source>
</evidence>
<keyword evidence="3 6" id="KW-0812">Transmembrane</keyword>
<keyword evidence="5 6" id="KW-0472">Membrane</keyword>
<feature type="transmembrane region" description="Helical" evidence="6">
    <location>
        <begin position="430"/>
        <end position="451"/>
    </location>
</feature>
<accession>A0ABP8LJC2</accession>
<keyword evidence="4 6" id="KW-1133">Transmembrane helix</keyword>
<dbReference type="RefSeq" id="WP_345158237.1">
    <property type="nucleotide sequence ID" value="NZ_BAABHC010000006.1"/>
</dbReference>
<dbReference type="Pfam" id="PF12704">
    <property type="entry name" value="MacB_PCD"/>
    <property type="match status" value="2"/>
</dbReference>
<dbReference type="InterPro" id="IPR003838">
    <property type="entry name" value="ABC3_permease_C"/>
</dbReference>
<evidence type="ECO:0000259" key="8">
    <source>
        <dbReference type="Pfam" id="PF12704"/>
    </source>
</evidence>
<feature type="transmembrane region" description="Helical" evidence="6">
    <location>
        <begin position="383"/>
        <end position="409"/>
    </location>
</feature>
<name>A0ABP8LJC2_9BACT</name>
<dbReference type="EMBL" id="BAABHC010000006">
    <property type="protein sequence ID" value="GAA4430174.1"/>
    <property type="molecule type" value="Genomic_DNA"/>
</dbReference>
<comment type="caution">
    <text evidence="9">The sequence shown here is derived from an EMBL/GenBank/DDBJ whole genome shotgun (WGS) entry which is preliminary data.</text>
</comment>
<feature type="domain" description="ABC3 transporter permease C-terminal" evidence="7">
    <location>
        <begin position="294"/>
        <end position="408"/>
    </location>
</feature>
<keyword evidence="2" id="KW-1003">Cell membrane</keyword>
<protein>
    <submittedName>
        <fullName evidence="9">ABC transporter permease</fullName>
    </submittedName>
</protein>
<feature type="transmembrane region" description="Helical" evidence="6">
    <location>
        <begin position="288"/>
        <end position="310"/>
    </location>
</feature>
<feature type="transmembrane region" description="Helical" evidence="6">
    <location>
        <begin position="21"/>
        <end position="41"/>
    </location>
</feature>
<dbReference type="Pfam" id="PF02687">
    <property type="entry name" value="FtsX"/>
    <property type="match status" value="2"/>
</dbReference>
<feature type="transmembrane region" description="Helical" evidence="6">
    <location>
        <begin position="339"/>
        <end position="363"/>
    </location>
</feature>
<sequence length="799" mass="89587">MLYNYLKIAFRNFARNKVYSAINIGGLAIGVASCVLIFLYVQDELSYESHFTKADRIVRLAGEIKFESQEPNKFALSPAALEPALRREFPEIDNVTQLLPARTQTVWYEEKSFNEKDMVFADSSLFQVFDYELLAGDPNTVLDEPLTMVVSEDMAEKYFGEVENAPGELLKVGNVSYNVTGVYRDPKHSHIKASAFISRSAYDASLDADTRTNQWFALNRYTYALLQNPEQLPAFKEKLDAFTASTVTPWIKENELNATMKFVLQPLKSIHFDTEYGADISPAGNISYVYIFAAVAVFILLIACINYMNLATARSARRAKEVGLRKVVGAYRSQIIRQFIGESVLITLIAVVLALGIVQMLIPTFNALTDKNFASSFLFQWEFLLVVLAIVVFVGVVAGSYPAFFLSGFKPIDVLKSDKAPKSGSVSLRRGLVVAQFTISLILIIGTIVVFTQMHYLRSQDLGFNKEQVMVIDIPNNDSTLVQRLPTLKHQLLRNPNVELVSNTNDIPAESLSKLMTLSEVDDKMVERALNVMFVDYDFLDVLGIGMKEGRNYSREMKTDLKGGLIINEAAAKWLGWSEPIGKRMQMADWDAKIIGVVNDFHVKSLHTEVEPLILALRPSSAGYLLARIKPQEMPATISFVESEWRNFDSRHPMEYFFLDEHFDEQYRAEEKMLTVFGYFAGLTILIACLGLFGLASYTAEQRTKEIGIRKVLGSSTGSIVMLLSKDFALLVLVAILLASPVAWYGMSRWLQDFAYRAELSWWVFVVAGVSAMAIALLTVSLQAMKAAFADPVKSLRTQ</sequence>
<dbReference type="PANTHER" id="PTHR30572:SF18">
    <property type="entry name" value="ABC-TYPE MACROLIDE FAMILY EXPORT SYSTEM PERMEASE COMPONENT 2"/>
    <property type="match status" value="1"/>
</dbReference>
<dbReference type="InterPro" id="IPR050250">
    <property type="entry name" value="Macrolide_Exporter_MacB"/>
</dbReference>
<feature type="domain" description="MacB-like periplasmic core" evidence="8">
    <location>
        <begin position="461"/>
        <end position="601"/>
    </location>
</feature>